<evidence type="ECO:0000313" key="2">
    <source>
        <dbReference type="Proteomes" id="UP000011723"/>
    </source>
</evidence>
<gene>
    <name evidence="1" type="ORF">A605_05640</name>
</gene>
<proteinExistence type="predicted"/>
<dbReference type="EMBL" id="CP003697">
    <property type="protein sequence ID" value="AGF72134.1"/>
    <property type="molecule type" value="Genomic_DNA"/>
</dbReference>
<reference evidence="1 2" key="1">
    <citation type="journal article" date="2012" name="Stand. Genomic Sci.">
        <title>Genome sequence of the halotolerant bacterium Corynebacterium halotolerans type strain YIM 70093(T) (= DSM 44683(T)).</title>
        <authorList>
            <person name="Ruckert C."/>
            <person name="Albersmeier A."/>
            <person name="Al-Dilaimi A."/>
            <person name="Niehaus K."/>
            <person name="Szczepanowski R."/>
            <person name="Kalinowski J."/>
        </authorList>
    </citation>
    <scope>NUCLEOTIDE SEQUENCE [LARGE SCALE GENOMIC DNA]</scope>
    <source>
        <strain evidence="1">YIM 70093</strain>
    </source>
</reference>
<name>M1MWL8_9CORY</name>
<evidence type="ECO:0000313" key="1">
    <source>
        <dbReference type="EMBL" id="AGF72134.1"/>
    </source>
</evidence>
<organism evidence="1 2">
    <name type="scientific">Corynebacterium halotolerans YIM 70093 = DSM 44683</name>
    <dbReference type="NCBI Taxonomy" id="1121362"/>
    <lineage>
        <taxon>Bacteria</taxon>
        <taxon>Bacillati</taxon>
        <taxon>Actinomycetota</taxon>
        <taxon>Actinomycetes</taxon>
        <taxon>Mycobacteriales</taxon>
        <taxon>Corynebacteriaceae</taxon>
        <taxon>Corynebacterium</taxon>
    </lineage>
</organism>
<dbReference type="HOGENOM" id="CLU_128227_3_0_11"/>
<sequence>MLTWILLIVLLAALVVLGTFFWGKIFGRGEVLPPMDEPETVIEDNRRRVGAGQVDGIRFELVPRGYRPEQVDDVIEHLAWQVNEANRRITELSRGQRD</sequence>
<protein>
    <recommendedName>
        <fullName evidence="3">DivIVA domain-containing protein</fullName>
    </recommendedName>
</protein>
<dbReference type="eggNOG" id="ENOG5033AAR">
    <property type="taxonomic scope" value="Bacteria"/>
</dbReference>
<dbReference type="STRING" id="1121362.A605_05640"/>
<dbReference type="RefSeq" id="WP_015400553.1">
    <property type="nucleotide sequence ID" value="NC_020302.1"/>
</dbReference>
<dbReference type="AlphaFoldDB" id="M1MWL8"/>
<dbReference type="KEGG" id="chn:A605_05640"/>
<evidence type="ECO:0008006" key="3">
    <source>
        <dbReference type="Google" id="ProtNLM"/>
    </source>
</evidence>
<accession>M1MWL8</accession>
<dbReference type="PATRIC" id="fig|1121362.3.peg.1135"/>
<dbReference type="Proteomes" id="UP000011723">
    <property type="component" value="Chromosome"/>
</dbReference>
<dbReference type="OrthoDB" id="3404379at2"/>
<keyword evidence="2" id="KW-1185">Reference proteome</keyword>